<dbReference type="AlphaFoldDB" id="A0A0F9DYP2"/>
<protein>
    <submittedName>
        <fullName evidence="1">Uncharacterized protein</fullName>
    </submittedName>
</protein>
<reference evidence="1" key="1">
    <citation type="journal article" date="2015" name="Nature">
        <title>Complex archaea that bridge the gap between prokaryotes and eukaryotes.</title>
        <authorList>
            <person name="Spang A."/>
            <person name="Saw J.H."/>
            <person name="Jorgensen S.L."/>
            <person name="Zaremba-Niedzwiedzka K."/>
            <person name="Martijn J."/>
            <person name="Lind A.E."/>
            <person name="van Eijk R."/>
            <person name="Schleper C."/>
            <person name="Guy L."/>
            <person name="Ettema T.J."/>
        </authorList>
    </citation>
    <scope>NUCLEOTIDE SEQUENCE</scope>
</reference>
<feature type="non-terminal residue" evidence="1">
    <location>
        <position position="1"/>
    </location>
</feature>
<evidence type="ECO:0000313" key="1">
    <source>
        <dbReference type="EMBL" id="KKL16953.1"/>
    </source>
</evidence>
<sequence>DGGGEEMTRKHRKVFLNLFIEE</sequence>
<name>A0A0F9DYP2_9ZZZZ</name>
<accession>A0A0F9DYP2</accession>
<dbReference type="EMBL" id="LAZR01039460">
    <property type="protein sequence ID" value="KKL16953.1"/>
    <property type="molecule type" value="Genomic_DNA"/>
</dbReference>
<organism evidence="1">
    <name type="scientific">marine sediment metagenome</name>
    <dbReference type="NCBI Taxonomy" id="412755"/>
    <lineage>
        <taxon>unclassified sequences</taxon>
        <taxon>metagenomes</taxon>
        <taxon>ecological metagenomes</taxon>
    </lineage>
</organism>
<comment type="caution">
    <text evidence="1">The sequence shown here is derived from an EMBL/GenBank/DDBJ whole genome shotgun (WGS) entry which is preliminary data.</text>
</comment>
<proteinExistence type="predicted"/>
<gene>
    <name evidence="1" type="ORF">LCGC14_2490390</name>
</gene>